<evidence type="ECO:0000256" key="2">
    <source>
        <dbReference type="SAM" id="SignalP"/>
    </source>
</evidence>
<evidence type="ECO:0000256" key="1">
    <source>
        <dbReference type="ARBA" id="ARBA00022729"/>
    </source>
</evidence>
<dbReference type="PANTHER" id="PTHR33470">
    <property type="entry name" value="OS01G0164075 PROTEIN"/>
    <property type="match status" value="1"/>
</dbReference>
<protein>
    <submittedName>
        <fullName evidence="3">Uncharacterized protein</fullName>
    </submittedName>
</protein>
<dbReference type="Proteomes" id="UP001327560">
    <property type="component" value="Chromosome 5"/>
</dbReference>
<dbReference type="PANTHER" id="PTHR33470:SF4">
    <property type="entry name" value="OS01G0164025 PROTEIN"/>
    <property type="match status" value="1"/>
</dbReference>
<dbReference type="Pfam" id="PF01190">
    <property type="entry name" value="Pollen_Ole_e_1"/>
    <property type="match status" value="1"/>
</dbReference>
<proteinExistence type="predicted"/>
<evidence type="ECO:0000313" key="4">
    <source>
        <dbReference type="Proteomes" id="UP001327560"/>
    </source>
</evidence>
<keyword evidence="4" id="KW-1185">Reference proteome</keyword>
<accession>A0AAQ3KDY3</accession>
<name>A0AAQ3KDY3_9LILI</name>
<gene>
    <name evidence="3" type="ORF">Cni_G15607</name>
</gene>
<organism evidence="3 4">
    <name type="scientific">Canna indica</name>
    <name type="common">Indian-shot</name>
    <dbReference type="NCBI Taxonomy" id="4628"/>
    <lineage>
        <taxon>Eukaryota</taxon>
        <taxon>Viridiplantae</taxon>
        <taxon>Streptophyta</taxon>
        <taxon>Embryophyta</taxon>
        <taxon>Tracheophyta</taxon>
        <taxon>Spermatophyta</taxon>
        <taxon>Magnoliopsida</taxon>
        <taxon>Liliopsida</taxon>
        <taxon>Zingiberales</taxon>
        <taxon>Cannaceae</taxon>
        <taxon>Canna</taxon>
    </lineage>
</organism>
<evidence type="ECO:0000313" key="3">
    <source>
        <dbReference type="EMBL" id="WOL06873.1"/>
    </source>
</evidence>
<feature type="chain" id="PRO_5042915068" evidence="2">
    <location>
        <begin position="26"/>
        <end position="171"/>
    </location>
</feature>
<feature type="signal peptide" evidence="2">
    <location>
        <begin position="1"/>
        <end position="25"/>
    </location>
</feature>
<dbReference type="EMBL" id="CP136894">
    <property type="protein sequence ID" value="WOL06873.1"/>
    <property type="molecule type" value="Genomic_DNA"/>
</dbReference>
<reference evidence="3 4" key="1">
    <citation type="submission" date="2023-10" db="EMBL/GenBank/DDBJ databases">
        <title>Chromosome-scale genome assembly provides insights into flower coloration mechanisms of Canna indica.</title>
        <authorList>
            <person name="Li C."/>
        </authorList>
    </citation>
    <scope>NUCLEOTIDE SEQUENCE [LARGE SCALE GENOMIC DNA]</scope>
    <source>
        <tissue evidence="3">Flower</tissue>
    </source>
</reference>
<dbReference type="AlphaFoldDB" id="A0AAQ3KDY3"/>
<keyword evidence="1 2" id="KW-0732">Signal</keyword>
<dbReference type="GO" id="GO:0071944">
    <property type="term" value="C:cell periphery"/>
    <property type="evidence" value="ECO:0007669"/>
    <property type="project" value="TreeGrafter"/>
</dbReference>
<sequence length="171" mass="17820">MAARISSLVLLAAALFALAVAGADGEGSKKVIVAVGGLVSCQDCSTAGTWDLAGAKPLPGAKLSITCKDHRRRVVLYKAAAADDNGYVFAELYTTTMRGGYFDPVEACTARLLVSPEERCSVATDVNGGAQGAQLRYENTTLAGQFADIDVYVVGPLAFRPANCQPKTTQS</sequence>